<evidence type="ECO:0000256" key="1">
    <source>
        <dbReference type="SAM" id="Phobius"/>
    </source>
</evidence>
<sequence>MDFRYDLIFLLLTVVGLVGILVPVLPGTILIACTSIGWAATVGVPAAWWVAALVVALSLTGTFLQYAVPGRRLQSAGVPRSTLLVGALTGVVGFFVVPVVGLPLGFVLGVFLAESRRIGPDAARSRTWSAVKAVGLSMLIELAFALASVTALVVGMATT</sequence>
<dbReference type="Pfam" id="PF04306">
    <property type="entry name" value="DUF456"/>
    <property type="match status" value="1"/>
</dbReference>
<dbReference type="EMBL" id="JAUQTA010000002">
    <property type="protein sequence ID" value="MDO7869435.1"/>
    <property type="molecule type" value="Genomic_DNA"/>
</dbReference>
<protein>
    <submittedName>
        <fullName evidence="2">DUF456 domain-containing protein</fullName>
    </submittedName>
</protein>
<feature type="transmembrane region" description="Helical" evidence="1">
    <location>
        <begin position="7"/>
        <end position="40"/>
    </location>
</feature>
<feature type="transmembrane region" description="Helical" evidence="1">
    <location>
        <begin position="133"/>
        <end position="157"/>
    </location>
</feature>
<feature type="transmembrane region" description="Helical" evidence="1">
    <location>
        <begin position="46"/>
        <end position="69"/>
    </location>
</feature>
<comment type="caution">
    <text evidence="2">The sequence shown here is derived from an EMBL/GenBank/DDBJ whole genome shotgun (WGS) entry which is preliminary data.</text>
</comment>
<feature type="transmembrane region" description="Helical" evidence="1">
    <location>
        <begin position="81"/>
        <end position="113"/>
    </location>
</feature>
<dbReference type="InterPro" id="IPR007403">
    <property type="entry name" value="DUF456"/>
</dbReference>
<gene>
    <name evidence="2" type="ORF">Q5722_13770</name>
</gene>
<evidence type="ECO:0000313" key="3">
    <source>
        <dbReference type="Proteomes" id="UP001233314"/>
    </source>
</evidence>
<keyword evidence="3" id="KW-1185">Reference proteome</keyword>
<accession>A0ABT9B3K0</accession>
<keyword evidence="1" id="KW-0472">Membrane</keyword>
<evidence type="ECO:0000313" key="2">
    <source>
        <dbReference type="EMBL" id="MDO7869435.1"/>
    </source>
</evidence>
<keyword evidence="1" id="KW-1133">Transmembrane helix</keyword>
<name>A0ABT9B3K0_9ACTN</name>
<reference evidence="2 3" key="1">
    <citation type="submission" date="2023-07" db="EMBL/GenBank/DDBJ databases">
        <title>Nocardioides sp. nov WY-20 isolated from soil.</title>
        <authorList>
            <person name="Liu B."/>
            <person name="Wan Y."/>
        </authorList>
    </citation>
    <scope>NUCLEOTIDE SEQUENCE [LARGE SCALE GENOMIC DNA]</scope>
    <source>
        <strain evidence="2 3">WY-20</strain>
    </source>
</reference>
<organism evidence="2 3">
    <name type="scientific">Nocardioides jiangxiensis</name>
    <dbReference type="NCBI Taxonomy" id="3064524"/>
    <lineage>
        <taxon>Bacteria</taxon>
        <taxon>Bacillati</taxon>
        <taxon>Actinomycetota</taxon>
        <taxon>Actinomycetes</taxon>
        <taxon>Propionibacteriales</taxon>
        <taxon>Nocardioidaceae</taxon>
        <taxon>Nocardioides</taxon>
    </lineage>
</organism>
<dbReference type="PROSITE" id="PS51257">
    <property type="entry name" value="PROKAR_LIPOPROTEIN"/>
    <property type="match status" value="1"/>
</dbReference>
<proteinExistence type="predicted"/>
<dbReference type="Proteomes" id="UP001233314">
    <property type="component" value="Unassembled WGS sequence"/>
</dbReference>
<dbReference type="RefSeq" id="WP_305028831.1">
    <property type="nucleotide sequence ID" value="NZ_JAUQTA010000002.1"/>
</dbReference>
<keyword evidence="1" id="KW-0812">Transmembrane</keyword>